<name>A0ABT3GAI6_9BACT</name>
<organism evidence="1 2">
    <name type="scientific">Luteolibacter rhizosphaerae</name>
    <dbReference type="NCBI Taxonomy" id="2989719"/>
    <lineage>
        <taxon>Bacteria</taxon>
        <taxon>Pseudomonadati</taxon>
        <taxon>Verrucomicrobiota</taxon>
        <taxon>Verrucomicrobiia</taxon>
        <taxon>Verrucomicrobiales</taxon>
        <taxon>Verrucomicrobiaceae</taxon>
        <taxon>Luteolibacter</taxon>
    </lineage>
</organism>
<sequence length="225" mass="25681">MFLPGFRELVKEGWVKVIEELKVSGGLPVSELSRRLGTSYMGMKDQCDKLVKMGYVERWRLPRQEVGRPEIMYRMAPKADAIFPQAGVGLSLELLDAARTLFGDTAPERLLLQYFSQLRERWRPKLTKTRSLVERATMLSGLREKEGCFGRCRYDPAKGFRIEEYHHPLHAIFAAYPGAIHLELRMMEELLGTRVVRREVPGGRGGPARVDYEVATLGKTEVTQI</sequence>
<dbReference type="EMBL" id="JAPDDR010000020">
    <property type="protein sequence ID" value="MCW1916857.1"/>
    <property type="molecule type" value="Genomic_DNA"/>
</dbReference>
<dbReference type="SUPFAM" id="SSF46785">
    <property type="entry name" value="Winged helix' DNA-binding domain"/>
    <property type="match status" value="1"/>
</dbReference>
<reference evidence="1" key="1">
    <citation type="submission" date="2022-10" db="EMBL/GenBank/DDBJ databases">
        <title>Luteolibacter sp. GHJ8, whole genome shotgun sequencing project.</title>
        <authorList>
            <person name="Zhao G."/>
            <person name="Shen L."/>
        </authorList>
    </citation>
    <scope>NUCLEOTIDE SEQUENCE</scope>
    <source>
        <strain evidence="1">GHJ8</strain>
    </source>
</reference>
<keyword evidence="2" id="KW-1185">Reference proteome</keyword>
<dbReference type="Gene3D" id="1.10.10.10">
    <property type="entry name" value="Winged helix-like DNA-binding domain superfamily/Winged helix DNA-binding domain"/>
    <property type="match status" value="1"/>
</dbReference>
<accession>A0ABT3GAI6</accession>
<dbReference type="Proteomes" id="UP001165653">
    <property type="component" value="Unassembled WGS sequence"/>
</dbReference>
<protein>
    <submittedName>
        <fullName evidence="1">Uncharacterized protein</fullName>
    </submittedName>
</protein>
<dbReference type="InterPro" id="IPR036388">
    <property type="entry name" value="WH-like_DNA-bd_sf"/>
</dbReference>
<comment type="caution">
    <text evidence="1">The sequence shown here is derived from an EMBL/GenBank/DDBJ whole genome shotgun (WGS) entry which is preliminary data.</text>
</comment>
<proteinExistence type="predicted"/>
<evidence type="ECO:0000313" key="1">
    <source>
        <dbReference type="EMBL" id="MCW1916857.1"/>
    </source>
</evidence>
<evidence type="ECO:0000313" key="2">
    <source>
        <dbReference type="Proteomes" id="UP001165653"/>
    </source>
</evidence>
<gene>
    <name evidence="1" type="ORF">OJ996_24930</name>
</gene>
<dbReference type="RefSeq" id="WP_264516476.1">
    <property type="nucleotide sequence ID" value="NZ_JAPDDR010000020.1"/>
</dbReference>
<dbReference type="InterPro" id="IPR036390">
    <property type="entry name" value="WH_DNA-bd_sf"/>
</dbReference>